<protein>
    <submittedName>
        <fullName evidence="1">Uncharacterized protein</fullName>
    </submittedName>
</protein>
<reference evidence="1" key="1">
    <citation type="submission" date="2014-11" db="EMBL/GenBank/DDBJ databases">
        <authorList>
            <person name="Amaro Gonzalez C."/>
        </authorList>
    </citation>
    <scope>NUCLEOTIDE SEQUENCE</scope>
</reference>
<dbReference type="AlphaFoldDB" id="A0A0E9TBN4"/>
<reference evidence="1" key="2">
    <citation type="journal article" date="2015" name="Fish Shellfish Immunol.">
        <title>Early steps in the European eel (Anguilla anguilla)-Vibrio vulnificus interaction in the gills: Role of the RtxA13 toxin.</title>
        <authorList>
            <person name="Callol A."/>
            <person name="Pajuelo D."/>
            <person name="Ebbesson L."/>
            <person name="Teles M."/>
            <person name="MacKenzie S."/>
            <person name="Amaro C."/>
        </authorList>
    </citation>
    <scope>NUCLEOTIDE SEQUENCE</scope>
</reference>
<evidence type="ECO:0000313" key="1">
    <source>
        <dbReference type="EMBL" id="JAH51016.1"/>
    </source>
</evidence>
<sequence>MEDLRLSCAGIYAVYYKCMFGIEPVHATKKTVKLLQHHT</sequence>
<proteinExistence type="predicted"/>
<accession>A0A0E9TBN4</accession>
<organism evidence="1">
    <name type="scientific">Anguilla anguilla</name>
    <name type="common">European freshwater eel</name>
    <name type="synonym">Muraena anguilla</name>
    <dbReference type="NCBI Taxonomy" id="7936"/>
    <lineage>
        <taxon>Eukaryota</taxon>
        <taxon>Metazoa</taxon>
        <taxon>Chordata</taxon>
        <taxon>Craniata</taxon>
        <taxon>Vertebrata</taxon>
        <taxon>Euteleostomi</taxon>
        <taxon>Actinopterygii</taxon>
        <taxon>Neopterygii</taxon>
        <taxon>Teleostei</taxon>
        <taxon>Anguilliformes</taxon>
        <taxon>Anguillidae</taxon>
        <taxon>Anguilla</taxon>
    </lineage>
</organism>
<dbReference type="EMBL" id="GBXM01057561">
    <property type="protein sequence ID" value="JAH51016.1"/>
    <property type="molecule type" value="Transcribed_RNA"/>
</dbReference>
<name>A0A0E9TBN4_ANGAN</name>